<keyword evidence="7" id="KW-1185">Reference proteome</keyword>
<keyword evidence="3 4" id="KW-0560">Oxidoreductase</keyword>
<keyword evidence="2 4" id="KW-0575">Peroxidase</keyword>
<feature type="signal peptide" evidence="5">
    <location>
        <begin position="1"/>
        <end position="16"/>
    </location>
</feature>
<dbReference type="Pfam" id="PF00255">
    <property type="entry name" value="GSHPx"/>
    <property type="match status" value="1"/>
</dbReference>
<organism evidence="6">
    <name type="scientific">Notodromas monacha</name>
    <dbReference type="NCBI Taxonomy" id="399045"/>
    <lineage>
        <taxon>Eukaryota</taxon>
        <taxon>Metazoa</taxon>
        <taxon>Ecdysozoa</taxon>
        <taxon>Arthropoda</taxon>
        <taxon>Crustacea</taxon>
        <taxon>Oligostraca</taxon>
        <taxon>Ostracoda</taxon>
        <taxon>Podocopa</taxon>
        <taxon>Podocopida</taxon>
        <taxon>Cypridocopina</taxon>
        <taxon>Cypridoidea</taxon>
        <taxon>Cyprididae</taxon>
        <taxon>Notodromas</taxon>
    </lineage>
</organism>
<dbReference type="InterPro" id="IPR029760">
    <property type="entry name" value="GPX_CS"/>
</dbReference>
<dbReference type="PANTHER" id="PTHR11592">
    <property type="entry name" value="GLUTATHIONE PEROXIDASE"/>
    <property type="match status" value="1"/>
</dbReference>
<feature type="chain" id="PRO_5036402927" description="Glutathione peroxidase" evidence="5">
    <location>
        <begin position="17"/>
        <end position="218"/>
    </location>
</feature>
<dbReference type="AlphaFoldDB" id="A0A7R9BMG1"/>
<accession>A0A7R9BMG1</accession>
<evidence type="ECO:0000313" key="7">
    <source>
        <dbReference type="Proteomes" id="UP000678499"/>
    </source>
</evidence>
<evidence type="ECO:0000256" key="5">
    <source>
        <dbReference type="SAM" id="SignalP"/>
    </source>
</evidence>
<dbReference type="InterPro" id="IPR036249">
    <property type="entry name" value="Thioredoxin-like_sf"/>
</dbReference>
<dbReference type="SUPFAM" id="SSF52833">
    <property type="entry name" value="Thioredoxin-like"/>
    <property type="match status" value="1"/>
</dbReference>
<dbReference type="CDD" id="cd00340">
    <property type="entry name" value="GSH_Peroxidase"/>
    <property type="match status" value="1"/>
</dbReference>
<dbReference type="PANTHER" id="PTHR11592:SF78">
    <property type="entry name" value="GLUTATHIONE PEROXIDASE"/>
    <property type="match status" value="1"/>
</dbReference>
<gene>
    <name evidence="6" type="ORF">NMOB1V02_LOCUS5771</name>
</gene>
<dbReference type="OrthoDB" id="446890at2759"/>
<evidence type="ECO:0000256" key="4">
    <source>
        <dbReference type="RuleBase" id="RU000499"/>
    </source>
</evidence>
<dbReference type="PRINTS" id="PR01011">
    <property type="entry name" value="GLUTPROXDASE"/>
</dbReference>
<dbReference type="PROSITE" id="PS51355">
    <property type="entry name" value="GLUTATHIONE_PEROXID_3"/>
    <property type="match status" value="1"/>
</dbReference>
<dbReference type="Gene3D" id="3.40.30.10">
    <property type="entry name" value="Glutaredoxin"/>
    <property type="match status" value="1"/>
</dbReference>
<reference evidence="6" key="1">
    <citation type="submission" date="2020-11" db="EMBL/GenBank/DDBJ databases">
        <authorList>
            <person name="Tran Van P."/>
        </authorList>
    </citation>
    <scope>NUCLEOTIDE SEQUENCE</scope>
</reference>
<dbReference type="EMBL" id="OA883133">
    <property type="protein sequence ID" value="CAD7278057.1"/>
    <property type="molecule type" value="Genomic_DNA"/>
</dbReference>
<dbReference type="GO" id="GO:0004601">
    <property type="term" value="F:peroxidase activity"/>
    <property type="evidence" value="ECO:0007669"/>
    <property type="project" value="UniProtKB-KW"/>
</dbReference>
<proteinExistence type="inferred from homology"/>
<sequence length="218" mass="24603">MLTWLVFGVLIASVTGDENKDFYNFTVKDAQDQDFALEQFRGKVTLVVNVASYCGFTEKHYEALTKLDGILGHDGYFRVLAFPCNQFGEQEPGSMQEIVNFVVNTFHAEFPIFKKIDVVGENADKAFKNLYQQCGVMPDWNFYKYLVDHGGKVIGAWGPKVDVESLFDSISAAVKIAANHDQDGKVAKKTVFYHNVVDPGAFDYDADEEHEDSWKDEL</sequence>
<protein>
    <recommendedName>
        <fullName evidence="4">Glutathione peroxidase</fullName>
    </recommendedName>
</protein>
<evidence type="ECO:0000256" key="3">
    <source>
        <dbReference type="ARBA" id="ARBA00023002"/>
    </source>
</evidence>
<name>A0A7R9BMG1_9CRUS</name>
<evidence type="ECO:0000256" key="2">
    <source>
        <dbReference type="ARBA" id="ARBA00022559"/>
    </source>
</evidence>
<dbReference type="PROSITE" id="PS00763">
    <property type="entry name" value="GLUTATHIONE_PEROXID_2"/>
    <property type="match status" value="1"/>
</dbReference>
<comment type="similarity">
    <text evidence="1 4">Belongs to the glutathione peroxidase family.</text>
</comment>
<evidence type="ECO:0000256" key="1">
    <source>
        <dbReference type="ARBA" id="ARBA00006926"/>
    </source>
</evidence>
<dbReference type="EMBL" id="CAJPEX010001096">
    <property type="protein sequence ID" value="CAG0918209.1"/>
    <property type="molecule type" value="Genomic_DNA"/>
</dbReference>
<evidence type="ECO:0000313" key="6">
    <source>
        <dbReference type="EMBL" id="CAD7278057.1"/>
    </source>
</evidence>
<dbReference type="GO" id="GO:0006979">
    <property type="term" value="P:response to oxidative stress"/>
    <property type="evidence" value="ECO:0007669"/>
    <property type="project" value="InterPro"/>
</dbReference>
<dbReference type="InterPro" id="IPR000889">
    <property type="entry name" value="Glutathione_peroxidase"/>
</dbReference>
<dbReference type="Proteomes" id="UP000678499">
    <property type="component" value="Unassembled WGS sequence"/>
</dbReference>
<keyword evidence="5" id="KW-0732">Signal</keyword>